<evidence type="ECO:0000256" key="2">
    <source>
        <dbReference type="ARBA" id="ARBA00022723"/>
    </source>
</evidence>
<evidence type="ECO:0000256" key="3">
    <source>
        <dbReference type="ARBA" id="ARBA00022771"/>
    </source>
</evidence>
<evidence type="ECO:0000256" key="4">
    <source>
        <dbReference type="ARBA" id="ARBA00022833"/>
    </source>
</evidence>
<accession>A0A7L1D053</accession>
<comment type="caution">
    <text evidence="8">The sequence shown here is derived from an EMBL/GenBank/DDBJ whole genome shotgun (WGS) entry which is preliminary data.</text>
</comment>
<evidence type="ECO:0000259" key="7">
    <source>
        <dbReference type="PROSITE" id="PS50119"/>
    </source>
</evidence>
<gene>
    <name evidence="8" type="primary">Trim59</name>
    <name evidence="8" type="ORF">SERLUN_R08061</name>
</gene>
<dbReference type="PANTHER" id="PTHR24103">
    <property type="entry name" value="E3 UBIQUITIN-PROTEIN LIGASE TRIM"/>
    <property type="match status" value="1"/>
</dbReference>
<sequence length="388" mass="43989">MDRLEEELTCAVCCGIFEEPRVLPCSHTFCAECLEELLQHTDGFSLRRRLKCPSCRALLDVPAGKGLESLPVNFALKAVIEKCRREEPWSVGSCREHPRQPLNIYCVLDQRLVCGQCLTRGQHRGHPIADLQSAFGNAREAAGKLQEQLGHKFWREVVLCQVRLSLQRSQCESLVSSQREFVESYFGELGAALEHKKQALLGALDQLKSSYLEEHEPLVENLSKLKAEETELQSLNSSIQAEKCPRRCLEKLEQLRGRVEALQQMELPTVKPLEIDPRMEKLLEDKWGRTALGQVHKMLPLKLKLIPRRKLHNKCPGKGRDCKAQLQAVPIPTTLLLWGEALGAAPAVLWEFLLRVFQDSCSHLHRAVARLCHTFTSLLEFCRSLVPL</sequence>
<dbReference type="Pfam" id="PF00097">
    <property type="entry name" value="zf-C3HC4"/>
    <property type="match status" value="1"/>
</dbReference>
<dbReference type="AlphaFoldDB" id="A0A7L1D053"/>
<dbReference type="InterPro" id="IPR017907">
    <property type="entry name" value="Znf_RING_CS"/>
</dbReference>
<dbReference type="Gene3D" id="3.30.160.60">
    <property type="entry name" value="Classic Zinc Finger"/>
    <property type="match status" value="1"/>
</dbReference>
<proteinExistence type="inferred from homology"/>
<feature type="domain" description="RING-type" evidence="6">
    <location>
        <begin position="10"/>
        <end position="56"/>
    </location>
</feature>
<dbReference type="Gene3D" id="3.30.40.10">
    <property type="entry name" value="Zinc/RING finger domain, C3HC4 (zinc finger)"/>
    <property type="match status" value="1"/>
</dbReference>
<feature type="non-terminal residue" evidence="8">
    <location>
        <position position="388"/>
    </location>
</feature>
<dbReference type="InterPro" id="IPR000315">
    <property type="entry name" value="Znf_B-box"/>
</dbReference>
<dbReference type="Pfam" id="PF00643">
    <property type="entry name" value="zf-B_box"/>
    <property type="match status" value="1"/>
</dbReference>
<dbReference type="InterPro" id="IPR013083">
    <property type="entry name" value="Znf_RING/FYVE/PHD"/>
</dbReference>
<protein>
    <submittedName>
        <fullName evidence="8">TRI59 protein</fullName>
    </submittedName>
</protein>
<dbReference type="Proteomes" id="UP000553648">
    <property type="component" value="Unassembled WGS sequence"/>
</dbReference>
<dbReference type="SUPFAM" id="SSF57845">
    <property type="entry name" value="B-box zinc-binding domain"/>
    <property type="match status" value="1"/>
</dbReference>
<dbReference type="SUPFAM" id="SSF57850">
    <property type="entry name" value="RING/U-box"/>
    <property type="match status" value="1"/>
</dbReference>
<evidence type="ECO:0000259" key="6">
    <source>
        <dbReference type="PROSITE" id="PS50089"/>
    </source>
</evidence>
<name>A0A7L1D053_9PASS</name>
<dbReference type="GO" id="GO:0008270">
    <property type="term" value="F:zinc ion binding"/>
    <property type="evidence" value="ECO:0007669"/>
    <property type="project" value="UniProtKB-KW"/>
</dbReference>
<evidence type="ECO:0000313" key="9">
    <source>
        <dbReference type="Proteomes" id="UP000553648"/>
    </source>
</evidence>
<dbReference type="InterPro" id="IPR050143">
    <property type="entry name" value="TRIM/RBCC"/>
</dbReference>
<keyword evidence="9" id="KW-1185">Reference proteome</keyword>
<dbReference type="EMBL" id="VXBA01002319">
    <property type="protein sequence ID" value="NXM70315.1"/>
    <property type="molecule type" value="Genomic_DNA"/>
</dbReference>
<evidence type="ECO:0000313" key="8">
    <source>
        <dbReference type="EMBL" id="NXM70315.1"/>
    </source>
</evidence>
<dbReference type="OrthoDB" id="6105938at2759"/>
<dbReference type="PROSITE" id="PS50119">
    <property type="entry name" value="ZF_BBOX"/>
    <property type="match status" value="1"/>
</dbReference>
<feature type="non-terminal residue" evidence="8">
    <location>
        <position position="1"/>
    </location>
</feature>
<dbReference type="PROSITE" id="PS00518">
    <property type="entry name" value="ZF_RING_1"/>
    <property type="match status" value="1"/>
</dbReference>
<dbReference type="InterPro" id="IPR018957">
    <property type="entry name" value="Znf_C3HC4_RING-type"/>
</dbReference>
<evidence type="ECO:0000256" key="1">
    <source>
        <dbReference type="ARBA" id="ARBA00008518"/>
    </source>
</evidence>
<dbReference type="SMART" id="SM00184">
    <property type="entry name" value="RING"/>
    <property type="match status" value="1"/>
</dbReference>
<keyword evidence="3 5" id="KW-0863">Zinc-finger</keyword>
<reference evidence="8 9" key="1">
    <citation type="submission" date="2019-09" db="EMBL/GenBank/DDBJ databases">
        <title>Bird 10,000 Genomes (B10K) Project - Family phase.</title>
        <authorList>
            <person name="Zhang G."/>
        </authorList>
    </citation>
    <scope>NUCLEOTIDE SEQUENCE [LARGE SCALE GENOMIC DNA]</scope>
    <source>
        <strain evidence="8">B10K-DU-002-03</strain>
        <tissue evidence="8">Muscle</tissue>
    </source>
</reference>
<comment type="similarity">
    <text evidence="1">Belongs to the TRIM/RBCC family.</text>
</comment>
<dbReference type="InterPro" id="IPR001841">
    <property type="entry name" value="Znf_RING"/>
</dbReference>
<dbReference type="PROSITE" id="PS50089">
    <property type="entry name" value="ZF_RING_2"/>
    <property type="match status" value="1"/>
</dbReference>
<feature type="domain" description="B box-type" evidence="7">
    <location>
        <begin position="94"/>
        <end position="131"/>
    </location>
</feature>
<evidence type="ECO:0000256" key="5">
    <source>
        <dbReference type="PROSITE-ProRule" id="PRU00024"/>
    </source>
</evidence>
<organism evidence="8 9">
    <name type="scientific">Serilophus lunatus</name>
    <name type="common">silver-breasted broadbill</name>
    <dbReference type="NCBI Taxonomy" id="239386"/>
    <lineage>
        <taxon>Eukaryota</taxon>
        <taxon>Metazoa</taxon>
        <taxon>Chordata</taxon>
        <taxon>Craniata</taxon>
        <taxon>Vertebrata</taxon>
        <taxon>Euteleostomi</taxon>
        <taxon>Archelosauria</taxon>
        <taxon>Archosauria</taxon>
        <taxon>Dinosauria</taxon>
        <taxon>Saurischia</taxon>
        <taxon>Theropoda</taxon>
        <taxon>Coelurosauria</taxon>
        <taxon>Aves</taxon>
        <taxon>Neognathae</taxon>
        <taxon>Neoaves</taxon>
        <taxon>Telluraves</taxon>
        <taxon>Australaves</taxon>
        <taxon>Passeriformes</taxon>
        <taxon>Eurylaimidae</taxon>
        <taxon>Serilophus</taxon>
    </lineage>
</organism>
<dbReference type="SMART" id="SM00336">
    <property type="entry name" value="BBOX"/>
    <property type="match status" value="1"/>
</dbReference>
<keyword evidence="4" id="KW-0862">Zinc</keyword>
<keyword evidence="2" id="KW-0479">Metal-binding</keyword>